<dbReference type="InterPro" id="IPR002656">
    <property type="entry name" value="Acyl_transf_3_dom"/>
</dbReference>
<reference evidence="9 10" key="1">
    <citation type="submission" date="2022-12" db="EMBL/GenBank/DDBJ databases">
        <title>Microbacterium terricola strain KV-448 chromosome, complete genome.</title>
        <authorList>
            <person name="Oshima T."/>
            <person name="Moriya T."/>
            <person name="Bessho Y."/>
        </authorList>
    </citation>
    <scope>NUCLEOTIDE SEQUENCE [LARGE SCALE GENOMIC DNA]</scope>
    <source>
        <strain evidence="9 10">KV-448</strain>
    </source>
</reference>
<feature type="transmembrane region" description="Helical" evidence="7">
    <location>
        <begin position="127"/>
        <end position="145"/>
    </location>
</feature>
<dbReference type="PANTHER" id="PTHR40074:SF2">
    <property type="entry name" value="O-ACETYLTRANSFERASE WECH"/>
    <property type="match status" value="1"/>
</dbReference>
<feature type="transmembrane region" description="Helical" evidence="7">
    <location>
        <begin position="38"/>
        <end position="59"/>
    </location>
</feature>
<dbReference type="Pfam" id="PF01757">
    <property type="entry name" value="Acyl_transf_3"/>
    <property type="match status" value="1"/>
</dbReference>
<feature type="transmembrane region" description="Helical" evidence="7">
    <location>
        <begin position="204"/>
        <end position="226"/>
    </location>
</feature>
<organism evidence="9 10">
    <name type="scientific">Microbacterium terricola</name>
    <dbReference type="NCBI Taxonomy" id="344163"/>
    <lineage>
        <taxon>Bacteria</taxon>
        <taxon>Bacillati</taxon>
        <taxon>Actinomycetota</taxon>
        <taxon>Actinomycetes</taxon>
        <taxon>Micrococcales</taxon>
        <taxon>Microbacteriaceae</taxon>
        <taxon>Microbacterium</taxon>
    </lineage>
</organism>
<feature type="transmembrane region" description="Helical" evidence="7">
    <location>
        <begin position="71"/>
        <end position="89"/>
    </location>
</feature>
<proteinExistence type="inferred from homology"/>
<evidence type="ECO:0000256" key="6">
    <source>
        <dbReference type="ARBA" id="ARBA00023136"/>
    </source>
</evidence>
<feature type="transmembrane region" description="Helical" evidence="7">
    <location>
        <begin position="151"/>
        <end position="170"/>
    </location>
</feature>
<dbReference type="PANTHER" id="PTHR40074">
    <property type="entry name" value="O-ACETYLTRANSFERASE WECH"/>
    <property type="match status" value="1"/>
</dbReference>
<evidence type="ECO:0000256" key="1">
    <source>
        <dbReference type="ARBA" id="ARBA00004651"/>
    </source>
</evidence>
<feature type="transmembrane region" description="Helical" evidence="7">
    <location>
        <begin position="276"/>
        <end position="296"/>
    </location>
</feature>
<name>A0ABM8DV70_9MICO</name>
<accession>A0ABM8DV70</accession>
<keyword evidence="6 7" id="KW-0472">Membrane</keyword>
<evidence type="ECO:0000256" key="3">
    <source>
        <dbReference type="ARBA" id="ARBA00022475"/>
    </source>
</evidence>
<evidence type="ECO:0000256" key="2">
    <source>
        <dbReference type="ARBA" id="ARBA00007400"/>
    </source>
</evidence>
<keyword evidence="10" id="KW-1185">Reference proteome</keyword>
<evidence type="ECO:0000259" key="8">
    <source>
        <dbReference type="Pfam" id="PF01757"/>
    </source>
</evidence>
<dbReference type="Proteomes" id="UP001317779">
    <property type="component" value="Chromosome"/>
</dbReference>
<keyword evidence="4 7" id="KW-0812">Transmembrane</keyword>
<evidence type="ECO:0000313" key="9">
    <source>
        <dbReference type="EMBL" id="BDV29533.1"/>
    </source>
</evidence>
<feature type="transmembrane region" description="Helical" evidence="7">
    <location>
        <begin position="177"/>
        <end position="198"/>
    </location>
</feature>
<keyword evidence="5 7" id="KW-1133">Transmembrane helix</keyword>
<evidence type="ECO:0000256" key="4">
    <source>
        <dbReference type="ARBA" id="ARBA00022692"/>
    </source>
</evidence>
<keyword evidence="3" id="KW-1003">Cell membrane</keyword>
<comment type="similarity">
    <text evidence="2">Belongs to the acyltransferase 3 family.</text>
</comment>
<comment type="subcellular location">
    <subcellularLocation>
        <location evidence="1">Cell membrane</location>
        <topology evidence="1">Multi-pass membrane protein</topology>
    </subcellularLocation>
</comment>
<feature type="transmembrane region" description="Helical" evidence="7">
    <location>
        <begin position="101"/>
        <end position="120"/>
    </location>
</feature>
<feature type="domain" description="Acyltransferase 3" evidence="8">
    <location>
        <begin position="1"/>
        <end position="293"/>
    </location>
</feature>
<evidence type="ECO:0000256" key="5">
    <source>
        <dbReference type="ARBA" id="ARBA00022989"/>
    </source>
</evidence>
<evidence type="ECO:0000313" key="10">
    <source>
        <dbReference type="Proteomes" id="UP001317779"/>
    </source>
</evidence>
<gene>
    <name evidence="9" type="ORF">Microterr_01930</name>
</gene>
<dbReference type="EMBL" id="AP027141">
    <property type="protein sequence ID" value="BDV29533.1"/>
    <property type="molecule type" value="Genomic_DNA"/>
</dbReference>
<protein>
    <recommendedName>
        <fullName evidence="8">Acyltransferase 3 domain-containing protein</fullName>
    </recommendedName>
</protein>
<evidence type="ECO:0000256" key="7">
    <source>
        <dbReference type="SAM" id="Phobius"/>
    </source>
</evidence>
<sequence length="325" mass="36050">MDTLRGSAILLLLLWHASSIPRQFGFTLPGWLFLLNEIFLPWRMPTLMFLSGVLLAGSLKKPTREYYIGKARNILWPYLLWAAAFLAFYPEPGGALSNPVSWFGAGYLWFLCYLFIYYAVAPLVVRFPGWIVLPTLAIAALLMPWTSPQKVLFFAVFYFGGHYLKGAIAWATNAPRLWLWLGLGISVGFTIVSLILSAQHLTHFFQFAIVAVPFVFVQILTSARIVHDLDARWSATGVVRFVSWVGRNSIVFYLSHWPAILGACALSSLLTDDPGLWIVAVCFAAALATGCLLARFNTTPALSWLFRAPRFASPARPAATAGSPV</sequence>